<dbReference type="InterPro" id="IPR023213">
    <property type="entry name" value="CAT-like_dom_sf"/>
</dbReference>
<evidence type="ECO:0000313" key="9">
    <source>
        <dbReference type="Proteomes" id="UP000027982"/>
    </source>
</evidence>
<dbReference type="Gene3D" id="3.30.559.10">
    <property type="entry name" value="Chloramphenicol acetyltransferase-like domain"/>
    <property type="match status" value="1"/>
</dbReference>
<evidence type="ECO:0000259" key="7">
    <source>
        <dbReference type="PROSITE" id="PS50968"/>
    </source>
</evidence>
<comment type="cofactor">
    <cofactor evidence="1 6">
        <name>(R)-lipoate</name>
        <dbReference type="ChEBI" id="CHEBI:83088"/>
    </cofactor>
</comment>
<dbReference type="STRING" id="661478.OP10G_2846"/>
<evidence type="ECO:0000256" key="3">
    <source>
        <dbReference type="ARBA" id="ARBA00022679"/>
    </source>
</evidence>
<name>A0A068NX64_FIMGI</name>
<dbReference type="GO" id="GO:0005737">
    <property type="term" value="C:cytoplasm"/>
    <property type="evidence" value="ECO:0007669"/>
    <property type="project" value="TreeGrafter"/>
</dbReference>
<sequence>MPVISVRIPQIGEGLQEARLVAVLKQPGDYVKRDEPIYQMETDKAVMDVESPYEGTLVEWLGQPDEILAIGAEVARMEVAGAVEEAPPHGHAPAPVEAAAASARGAAIPPRTRAYAKEKGVSDDQLASIPSASGKLMPADIDAFLSGPGPVAPVSTDRYDEQPVAQKQRLLASRLVRGAQLVVPGTMTLVANWEAIEHARARYKSGGGDFQPSSFTMFAYAVALALKDYPAFRSTLIGEDRLRTYRHVSLGIAVSLPGDELVLAVVEDADTLTWREFAQRTRERIDLARTGKDQANEAMTISLTNMQSFGLRDAVPVVVPPAVATLFLGETYQDLDPATETPKLRRVVNLALTFDHRILNGVGAAEFMKAVRQNVETIGSLID</sequence>
<dbReference type="Gene3D" id="2.40.50.100">
    <property type="match status" value="1"/>
</dbReference>
<keyword evidence="9" id="KW-1185">Reference proteome</keyword>
<keyword evidence="3 6" id="KW-0808">Transferase</keyword>
<dbReference type="CDD" id="cd06849">
    <property type="entry name" value="lipoyl_domain"/>
    <property type="match status" value="1"/>
</dbReference>
<dbReference type="InterPro" id="IPR001078">
    <property type="entry name" value="2-oxoacid_DH_actylTfrase"/>
</dbReference>
<protein>
    <recommendedName>
        <fullName evidence="6">Dihydrolipoamide acetyltransferase component of pyruvate dehydrogenase complex</fullName>
        <ecNumber evidence="6">2.3.1.-</ecNumber>
    </recommendedName>
</protein>
<dbReference type="PANTHER" id="PTHR43178">
    <property type="entry name" value="DIHYDROLIPOAMIDE ACETYLTRANSFERASE COMPONENT OF PYRUVATE DEHYDROGENASE COMPLEX"/>
    <property type="match status" value="1"/>
</dbReference>
<feature type="domain" description="Lipoyl-binding" evidence="7">
    <location>
        <begin position="3"/>
        <end position="78"/>
    </location>
</feature>
<dbReference type="OrthoDB" id="9805770at2"/>
<dbReference type="KEGG" id="fgi:OP10G_2846"/>
<dbReference type="EC" id="2.3.1.-" evidence="6"/>
<evidence type="ECO:0000256" key="1">
    <source>
        <dbReference type="ARBA" id="ARBA00001938"/>
    </source>
</evidence>
<dbReference type="eggNOG" id="COG0508">
    <property type="taxonomic scope" value="Bacteria"/>
</dbReference>
<organism evidence="8 9">
    <name type="scientific">Fimbriimonas ginsengisoli Gsoil 348</name>
    <dbReference type="NCBI Taxonomy" id="661478"/>
    <lineage>
        <taxon>Bacteria</taxon>
        <taxon>Bacillati</taxon>
        <taxon>Armatimonadota</taxon>
        <taxon>Fimbriimonadia</taxon>
        <taxon>Fimbriimonadales</taxon>
        <taxon>Fimbriimonadaceae</taxon>
        <taxon>Fimbriimonas</taxon>
    </lineage>
</organism>
<dbReference type="Pfam" id="PF00364">
    <property type="entry name" value="Biotin_lipoyl"/>
    <property type="match status" value="1"/>
</dbReference>
<evidence type="ECO:0000256" key="6">
    <source>
        <dbReference type="RuleBase" id="RU003423"/>
    </source>
</evidence>
<reference evidence="8 9" key="1">
    <citation type="journal article" date="2014" name="PLoS ONE">
        <title>The first complete genome sequence of the class fimbriimonadia in the phylum armatimonadetes.</title>
        <authorList>
            <person name="Hu Z.Y."/>
            <person name="Wang Y.Z."/>
            <person name="Im W.T."/>
            <person name="Wang S.Y."/>
            <person name="Zhao G.P."/>
            <person name="Zheng H.J."/>
            <person name="Quan Z.X."/>
        </authorList>
    </citation>
    <scope>NUCLEOTIDE SEQUENCE [LARGE SCALE GENOMIC DNA]</scope>
    <source>
        <strain evidence="8">Gsoil 348</strain>
    </source>
</reference>
<dbReference type="GO" id="GO:0031405">
    <property type="term" value="F:lipoic acid binding"/>
    <property type="evidence" value="ECO:0007669"/>
    <property type="project" value="TreeGrafter"/>
</dbReference>
<dbReference type="EMBL" id="CP007139">
    <property type="protein sequence ID" value="AIE86214.1"/>
    <property type="molecule type" value="Genomic_DNA"/>
</dbReference>
<dbReference type="AlphaFoldDB" id="A0A068NX64"/>
<dbReference type="InterPro" id="IPR000089">
    <property type="entry name" value="Biotin_lipoyl"/>
</dbReference>
<dbReference type="PANTHER" id="PTHR43178:SF5">
    <property type="entry name" value="LIPOAMIDE ACYLTRANSFERASE COMPONENT OF BRANCHED-CHAIN ALPHA-KETO ACID DEHYDROGENASE COMPLEX, MITOCHONDRIAL"/>
    <property type="match status" value="1"/>
</dbReference>
<comment type="similarity">
    <text evidence="2 6">Belongs to the 2-oxoacid dehydrogenase family.</text>
</comment>
<dbReference type="HOGENOM" id="CLU_016733_10_1_0"/>
<dbReference type="Pfam" id="PF00198">
    <property type="entry name" value="2-oxoacid_dh"/>
    <property type="match status" value="1"/>
</dbReference>
<dbReference type="InterPro" id="IPR050743">
    <property type="entry name" value="2-oxoacid_DH_E2_comp"/>
</dbReference>
<evidence type="ECO:0000256" key="4">
    <source>
        <dbReference type="ARBA" id="ARBA00022823"/>
    </source>
</evidence>
<evidence type="ECO:0000256" key="5">
    <source>
        <dbReference type="ARBA" id="ARBA00023315"/>
    </source>
</evidence>
<accession>A0A068NX64</accession>
<gene>
    <name evidence="8" type="ORF">OP10G_2846</name>
</gene>
<dbReference type="InterPro" id="IPR011053">
    <property type="entry name" value="Single_hybrid_motif"/>
</dbReference>
<evidence type="ECO:0000313" key="8">
    <source>
        <dbReference type="EMBL" id="AIE86214.1"/>
    </source>
</evidence>
<evidence type="ECO:0000256" key="2">
    <source>
        <dbReference type="ARBA" id="ARBA00007317"/>
    </source>
</evidence>
<dbReference type="RefSeq" id="WP_025225250.1">
    <property type="nucleotide sequence ID" value="NZ_CP007139.1"/>
</dbReference>
<keyword evidence="5 6" id="KW-0012">Acyltransferase</keyword>
<keyword evidence="4 6" id="KW-0450">Lipoyl</keyword>
<dbReference type="Proteomes" id="UP000027982">
    <property type="component" value="Chromosome"/>
</dbReference>
<dbReference type="GO" id="GO:0016407">
    <property type="term" value="F:acetyltransferase activity"/>
    <property type="evidence" value="ECO:0007669"/>
    <property type="project" value="TreeGrafter"/>
</dbReference>
<dbReference type="SUPFAM" id="SSF51230">
    <property type="entry name" value="Single hybrid motif"/>
    <property type="match status" value="1"/>
</dbReference>
<dbReference type="PROSITE" id="PS50968">
    <property type="entry name" value="BIOTINYL_LIPOYL"/>
    <property type="match status" value="1"/>
</dbReference>
<dbReference type="InterPro" id="IPR003016">
    <property type="entry name" value="2-oxoA_DH_lipoyl-BS"/>
</dbReference>
<proteinExistence type="inferred from homology"/>
<dbReference type="SUPFAM" id="SSF52777">
    <property type="entry name" value="CoA-dependent acyltransferases"/>
    <property type="match status" value="1"/>
</dbReference>
<dbReference type="PROSITE" id="PS00189">
    <property type="entry name" value="LIPOYL"/>
    <property type="match status" value="1"/>
</dbReference>